<dbReference type="GO" id="GO:0016301">
    <property type="term" value="F:kinase activity"/>
    <property type="evidence" value="ECO:0007669"/>
    <property type="project" value="UniProtKB-KW"/>
</dbReference>
<evidence type="ECO:0000313" key="3">
    <source>
        <dbReference type="EMBL" id="KAK4150826.1"/>
    </source>
</evidence>
<dbReference type="InterPro" id="IPR011009">
    <property type="entry name" value="Kinase-like_dom_sf"/>
</dbReference>
<evidence type="ECO:0000259" key="2">
    <source>
        <dbReference type="Pfam" id="PF01636"/>
    </source>
</evidence>
<dbReference type="InterPro" id="IPR002575">
    <property type="entry name" value="Aminoglycoside_PTrfase"/>
</dbReference>
<dbReference type="InterPro" id="IPR051678">
    <property type="entry name" value="AGP_Transferase"/>
</dbReference>
<keyword evidence="3" id="KW-0808">Transferase</keyword>
<protein>
    <submittedName>
        <fullName evidence="3">Kinase-like domain-containing protein</fullName>
    </submittedName>
</protein>
<proteinExistence type="predicted"/>
<comment type="caution">
    <text evidence="3">The sequence shown here is derived from an EMBL/GenBank/DDBJ whole genome shotgun (WGS) entry which is preliminary data.</text>
</comment>
<dbReference type="Gene3D" id="3.90.1200.10">
    <property type="match status" value="1"/>
</dbReference>
<feature type="region of interest" description="Disordered" evidence="1">
    <location>
        <begin position="250"/>
        <end position="269"/>
    </location>
</feature>
<dbReference type="SUPFAM" id="SSF56112">
    <property type="entry name" value="Protein kinase-like (PK-like)"/>
    <property type="match status" value="1"/>
</dbReference>
<feature type="domain" description="Aminoglycoside phosphotransferase" evidence="2">
    <location>
        <begin position="339"/>
        <end position="536"/>
    </location>
</feature>
<sequence>MDPNRQEVDGTLPLIATLDLPHPSGALLSSFVTDALHPLVAARYVSDRLSAGEARSLVSDWIYIVESVTANGRPPSPPDADTQKAIMRRDGNKCCITGKAGSIWDPLLVMPILPIPSGWIADKSRVFGMLGAFFSPPYRDWWLSYASDPEKLHHYRSHWLVQKSAARAFAQGFVQLDRRQPSMIEYKVKSVLIGPGEPVKVQGAYALLGDHSRSDIASVDARFIGTQARLATSIQYVELARNIAPRIFLRHPSGPPATGANNPPTRRSTSQAPLPLIIRHLGSLISFPIRAFVLSWRILPKRVRMATYDGLAKLGELIYGNDGIRHVQRLPFGLYLKSRGNADMLRNEFNALRRVHQETSIPAPEPLDVIAQDENSYLLMTRVPGMPLWRCQELFSDTDCDEMVTQLKDYVAQLRDMPKTVNPEMAICNTLGEACRDHRIRSSDPIGPFVDEAAFSQCVRFSDEPSRRGHKIVFTHADLNPRNILVDKVALPNGSSGWRVTGIVDWETAGYYPEYWDYTKALFEGFRWRPRYLKMVHKVFAEFGDYSRELDVETRAWESGDAV</sequence>
<name>A0AAN6VIK7_9PEZI</name>
<dbReference type="PANTHER" id="PTHR21310">
    <property type="entry name" value="AMINOGLYCOSIDE PHOSPHOTRANSFERASE-RELATED-RELATED"/>
    <property type="match status" value="1"/>
</dbReference>
<evidence type="ECO:0000256" key="1">
    <source>
        <dbReference type="SAM" id="MobiDB-lite"/>
    </source>
</evidence>
<reference evidence="3" key="1">
    <citation type="journal article" date="2023" name="Mol. Phylogenet. Evol.">
        <title>Genome-scale phylogeny and comparative genomics of the fungal order Sordariales.</title>
        <authorList>
            <person name="Hensen N."/>
            <person name="Bonometti L."/>
            <person name="Westerberg I."/>
            <person name="Brannstrom I.O."/>
            <person name="Guillou S."/>
            <person name="Cros-Aarteil S."/>
            <person name="Calhoun S."/>
            <person name="Haridas S."/>
            <person name="Kuo A."/>
            <person name="Mondo S."/>
            <person name="Pangilinan J."/>
            <person name="Riley R."/>
            <person name="LaButti K."/>
            <person name="Andreopoulos B."/>
            <person name="Lipzen A."/>
            <person name="Chen C."/>
            <person name="Yan M."/>
            <person name="Daum C."/>
            <person name="Ng V."/>
            <person name="Clum A."/>
            <person name="Steindorff A."/>
            <person name="Ohm R.A."/>
            <person name="Martin F."/>
            <person name="Silar P."/>
            <person name="Natvig D.O."/>
            <person name="Lalanne C."/>
            <person name="Gautier V."/>
            <person name="Ament-Velasquez S.L."/>
            <person name="Kruys A."/>
            <person name="Hutchinson M.I."/>
            <person name="Powell A.J."/>
            <person name="Barry K."/>
            <person name="Miller A.N."/>
            <person name="Grigoriev I.V."/>
            <person name="Debuchy R."/>
            <person name="Gladieux P."/>
            <person name="Hiltunen Thoren M."/>
            <person name="Johannesson H."/>
        </authorList>
    </citation>
    <scope>NUCLEOTIDE SEQUENCE</scope>
    <source>
        <strain evidence="3">CBS 538.74</strain>
    </source>
</reference>
<gene>
    <name evidence="3" type="ORF">C8A00DRAFT_17697</name>
</gene>
<evidence type="ECO:0000313" key="4">
    <source>
        <dbReference type="Proteomes" id="UP001302745"/>
    </source>
</evidence>
<organism evidence="3 4">
    <name type="scientific">Chaetomidium leptoderma</name>
    <dbReference type="NCBI Taxonomy" id="669021"/>
    <lineage>
        <taxon>Eukaryota</taxon>
        <taxon>Fungi</taxon>
        <taxon>Dikarya</taxon>
        <taxon>Ascomycota</taxon>
        <taxon>Pezizomycotina</taxon>
        <taxon>Sordariomycetes</taxon>
        <taxon>Sordariomycetidae</taxon>
        <taxon>Sordariales</taxon>
        <taxon>Chaetomiaceae</taxon>
        <taxon>Chaetomidium</taxon>
    </lineage>
</organism>
<keyword evidence="4" id="KW-1185">Reference proteome</keyword>
<dbReference type="Proteomes" id="UP001302745">
    <property type="component" value="Unassembled WGS sequence"/>
</dbReference>
<dbReference type="CDD" id="cd05120">
    <property type="entry name" value="APH_ChoK_like"/>
    <property type="match status" value="1"/>
</dbReference>
<dbReference type="Pfam" id="PF01636">
    <property type="entry name" value="APH"/>
    <property type="match status" value="1"/>
</dbReference>
<accession>A0AAN6VIK7</accession>
<keyword evidence="3" id="KW-0418">Kinase</keyword>
<dbReference type="AlphaFoldDB" id="A0AAN6VIK7"/>
<dbReference type="PANTHER" id="PTHR21310:SF58">
    <property type="entry name" value="AMINOGLYCOSIDE PHOSPHOTRANSFERASE DOMAIN-CONTAINING PROTEIN"/>
    <property type="match status" value="1"/>
</dbReference>
<feature type="compositionally biased region" description="Polar residues" evidence="1">
    <location>
        <begin position="259"/>
        <end position="269"/>
    </location>
</feature>
<reference evidence="3" key="2">
    <citation type="submission" date="2023-05" db="EMBL/GenBank/DDBJ databases">
        <authorList>
            <consortium name="Lawrence Berkeley National Laboratory"/>
            <person name="Steindorff A."/>
            <person name="Hensen N."/>
            <person name="Bonometti L."/>
            <person name="Westerberg I."/>
            <person name="Brannstrom I.O."/>
            <person name="Guillou S."/>
            <person name="Cros-Aarteil S."/>
            <person name="Calhoun S."/>
            <person name="Haridas S."/>
            <person name="Kuo A."/>
            <person name="Mondo S."/>
            <person name="Pangilinan J."/>
            <person name="Riley R."/>
            <person name="Labutti K."/>
            <person name="Andreopoulos B."/>
            <person name="Lipzen A."/>
            <person name="Chen C."/>
            <person name="Yanf M."/>
            <person name="Daum C."/>
            <person name="Ng V."/>
            <person name="Clum A."/>
            <person name="Ohm R."/>
            <person name="Martin F."/>
            <person name="Silar P."/>
            <person name="Natvig D."/>
            <person name="Lalanne C."/>
            <person name="Gautier V."/>
            <person name="Ament-Velasquez S.L."/>
            <person name="Kruys A."/>
            <person name="Hutchinson M.I."/>
            <person name="Powell A.J."/>
            <person name="Barry K."/>
            <person name="Miller A.N."/>
            <person name="Grigoriev I.V."/>
            <person name="Debuchy R."/>
            <person name="Gladieux P."/>
            <person name="Thoren M.H."/>
            <person name="Johannesson H."/>
        </authorList>
    </citation>
    <scope>NUCLEOTIDE SEQUENCE</scope>
    <source>
        <strain evidence="3">CBS 538.74</strain>
    </source>
</reference>
<dbReference type="EMBL" id="MU857048">
    <property type="protein sequence ID" value="KAK4150826.1"/>
    <property type="molecule type" value="Genomic_DNA"/>
</dbReference>